<evidence type="ECO:0000313" key="5">
    <source>
        <dbReference type="EMBL" id="GID80226.1"/>
    </source>
</evidence>
<feature type="binding site" evidence="3">
    <location>
        <begin position="83"/>
        <end position="84"/>
    </location>
    <ligand>
        <name>phosphate</name>
        <dbReference type="ChEBI" id="CHEBI:43474"/>
    </ligand>
</feature>
<feature type="site" description="Important for substrate specificity" evidence="3">
    <location>
        <position position="165"/>
    </location>
</feature>
<keyword evidence="6" id="KW-1185">Reference proteome</keyword>
<dbReference type="PROSITE" id="PS01240">
    <property type="entry name" value="PNP_MTAP_2"/>
    <property type="match status" value="1"/>
</dbReference>
<comment type="function">
    <text evidence="3">Catalyzes the reversible phosphorylation of S-methyl-5'-thioadenosine (MTA) to adenine and 5-methylthioribose-1-phosphate. Involved in the breakdown of MTA, a major by-product of polyamine biosynthesis. Responsible for the first step in the methionine salvage pathway after MTA has been generated from S-adenosylmethionine. Has broad substrate specificity with 6-aminopurine nucleosides as preferred substrates.</text>
</comment>
<comment type="subunit">
    <text evidence="3">Homohexamer. Dimer of a homotrimer.</text>
</comment>
<dbReference type="HAMAP" id="MF_01963">
    <property type="entry name" value="MTAP"/>
    <property type="match status" value="1"/>
</dbReference>
<keyword evidence="1 3" id="KW-0328">Glycosyltransferase</keyword>
<evidence type="ECO:0000313" key="6">
    <source>
        <dbReference type="Proteomes" id="UP000609879"/>
    </source>
</evidence>
<organism evidence="5 6">
    <name type="scientific">Paractinoplanes deccanensis</name>
    <dbReference type="NCBI Taxonomy" id="113561"/>
    <lineage>
        <taxon>Bacteria</taxon>
        <taxon>Bacillati</taxon>
        <taxon>Actinomycetota</taxon>
        <taxon>Actinomycetes</taxon>
        <taxon>Micromonosporales</taxon>
        <taxon>Micromonosporaceae</taxon>
        <taxon>Paractinoplanes</taxon>
    </lineage>
</organism>
<dbReference type="RefSeq" id="WP_203777328.1">
    <property type="nucleotide sequence ID" value="NZ_BAAABO010000010.1"/>
</dbReference>
<dbReference type="SUPFAM" id="SSF53167">
    <property type="entry name" value="Purine and uridine phosphorylases"/>
    <property type="match status" value="1"/>
</dbReference>
<comment type="catalytic activity">
    <reaction evidence="3">
        <text>S-methyl-5'-thioadenosine + phosphate = 5-(methylsulfanyl)-alpha-D-ribose 1-phosphate + adenine</text>
        <dbReference type="Rhea" id="RHEA:11852"/>
        <dbReference type="ChEBI" id="CHEBI:16708"/>
        <dbReference type="ChEBI" id="CHEBI:17509"/>
        <dbReference type="ChEBI" id="CHEBI:43474"/>
        <dbReference type="ChEBI" id="CHEBI:58533"/>
        <dbReference type="EC" id="2.4.2.28"/>
    </reaction>
</comment>
<keyword evidence="3" id="KW-0660">Purine salvage</keyword>
<evidence type="ECO:0000256" key="1">
    <source>
        <dbReference type="ARBA" id="ARBA00022676"/>
    </source>
</evidence>
<evidence type="ECO:0000256" key="2">
    <source>
        <dbReference type="ARBA" id="ARBA00022679"/>
    </source>
</evidence>
<dbReference type="PANTHER" id="PTHR42679">
    <property type="entry name" value="S-METHYL-5'-THIOADENOSINE PHOSPHORYLASE"/>
    <property type="match status" value="1"/>
</dbReference>
<feature type="binding site" evidence="3">
    <location>
        <position position="8"/>
    </location>
    <ligand>
        <name>phosphate</name>
        <dbReference type="ChEBI" id="CHEBI:43474"/>
    </ligand>
</feature>
<dbReference type="Pfam" id="PF01048">
    <property type="entry name" value="PNP_UDP_1"/>
    <property type="match status" value="1"/>
</dbReference>
<dbReference type="Proteomes" id="UP000609879">
    <property type="component" value="Unassembled WGS sequence"/>
</dbReference>
<dbReference type="NCBIfam" id="TIGR01694">
    <property type="entry name" value="MTAP"/>
    <property type="match status" value="1"/>
</dbReference>
<evidence type="ECO:0000256" key="3">
    <source>
        <dbReference type="HAMAP-Rule" id="MF_01963"/>
    </source>
</evidence>
<feature type="domain" description="Nucleoside phosphorylase" evidence="4">
    <location>
        <begin position="2"/>
        <end position="242"/>
    </location>
</feature>
<evidence type="ECO:0000259" key="4">
    <source>
        <dbReference type="Pfam" id="PF01048"/>
    </source>
</evidence>
<dbReference type="InterPro" id="IPR018099">
    <property type="entry name" value="Purine_phosphorylase-2_CS"/>
</dbReference>
<feature type="binding site" evidence="3">
    <location>
        <position position="184"/>
    </location>
    <ligand>
        <name>phosphate</name>
        <dbReference type="ChEBI" id="CHEBI:43474"/>
    </ligand>
</feature>
<comment type="pathway">
    <text evidence="3">Amino-acid biosynthesis; L-methionine biosynthesis via salvage pathway; S-methyl-5-thio-alpha-D-ribose 1-phosphate from S-methyl-5'-thioadenosine (phosphorylase route): step 1/1.</text>
</comment>
<gene>
    <name evidence="3 5" type="primary">mtnP</name>
    <name evidence="5" type="ORF">Ade02nite_88670</name>
</gene>
<feature type="binding site" evidence="3">
    <location>
        <begin position="50"/>
        <end position="51"/>
    </location>
    <ligand>
        <name>phosphate</name>
        <dbReference type="ChEBI" id="CHEBI:43474"/>
    </ligand>
</feature>
<dbReference type="CDD" id="cd09010">
    <property type="entry name" value="MTAP_SsMTAPII_like_MTIP"/>
    <property type="match status" value="1"/>
</dbReference>
<accession>A0ABQ3YJP2</accession>
<dbReference type="EC" id="2.4.2.28" evidence="3"/>
<proteinExistence type="inferred from homology"/>
<dbReference type="InterPro" id="IPR035994">
    <property type="entry name" value="Nucleoside_phosphorylase_sf"/>
</dbReference>
<protein>
    <recommendedName>
        <fullName evidence="3">S-methyl-5'-thioadenosine phosphorylase</fullName>
        <ecNumber evidence="3">2.4.2.28</ecNumber>
    </recommendedName>
    <alternativeName>
        <fullName evidence="3">5'-methylthioadenosine phosphorylase</fullName>
        <shortName evidence="3">MTA phosphorylase</shortName>
        <shortName evidence="3">MTAP</shortName>
    </alternativeName>
</protein>
<feature type="binding site" evidence="3">
    <location>
        <position position="183"/>
    </location>
    <ligand>
        <name>substrate</name>
    </ligand>
</feature>
<keyword evidence="2 3" id="KW-0808">Transferase</keyword>
<dbReference type="PANTHER" id="PTHR42679:SF2">
    <property type="entry name" value="S-METHYL-5'-THIOADENOSINE PHOSPHORYLASE"/>
    <property type="match status" value="1"/>
</dbReference>
<reference evidence="5 6" key="1">
    <citation type="submission" date="2021-01" db="EMBL/GenBank/DDBJ databases">
        <title>Whole genome shotgun sequence of Actinoplanes deccanensis NBRC 13994.</title>
        <authorList>
            <person name="Komaki H."/>
            <person name="Tamura T."/>
        </authorList>
    </citation>
    <scope>NUCLEOTIDE SEQUENCE [LARGE SCALE GENOMIC DNA]</scope>
    <source>
        <strain evidence="5 6">NBRC 13994</strain>
    </source>
</reference>
<comment type="similarity">
    <text evidence="3">Belongs to the PNP/MTAP phosphorylase family. MTAP subfamily.</text>
</comment>
<dbReference type="InterPro" id="IPR010044">
    <property type="entry name" value="MTAP"/>
</dbReference>
<feature type="binding site" evidence="3">
    <location>
        <begin position="207"/>
        <end position="209"/>
    </location>
    <ligand>
        <name>substrate</name>
    </ligand>
</feature>
<feature type="site" description="Important for substrate specificity" evidence="3">
    <location>
        <position position="220"/>
    </location>
</feature>
<dbReference type="InterPro" id="IPR000845">
    <property type="entry name" value="Nucleoside_phosphorylase_d"/>
</dbReference>
<dbReference type="EMBL" id="BOMI01000188">
    <property type="protein sequence ID" value="GID80226.1"/>
    <property type="molecule type" value="Genomic_DNA"/>
</dbReference>
<sequence length="278" mass="29679">MIGVIGGSGLYDLDLLDGVETVRVKTPYGPPSSDITLGTLHGRRVAFLARHGAGHRLTPTEVPSRANVYALRRLGVRHVLAVSAVGSLVDGYAPGRLVVPDQIVDRTKGVRPATFFGDGLVAHVSMAAPFCPRLRADLLAAAKSSGHDDAIDGATYCCIEGPQFSTRAESHLYRSWGLHIIGMTAVPEAALAREAQLCYAGLALVTDYDCWHESEEPVTADMVAQTMRSNVIAAREVLADVVTRIDDAADCGCRHAVDGAVLTATPEARRLLHERFGD</sequence>
<dbReference type="Gene3D" id="3.40.50.1580">
    <property type="entry name" value="Nucleoside phosphorylase domain"/>
    <property type="match status" value="1"/>
</dbReference>
<comment type="caution">
    <text evidence="5">The sequence shown here is derived from an EMBL/GenBank/DDBJ whole genome shotgun (WGS) entry which is preliminary data.</text>
</comment>
<name>A0ABQ3YJP2_9ACTN</name>